<organism evidence="1 2">
    <name type="scientific">Haemophilus influenzae</name>
    <dbReference type="NCBI Taxonomy" id="727"/>
    <lineage>
        <taxon>Bacteria</taxon>
        <taxon>Pseudomonadati</taxon>
        <taxon>Pseudomonadota</taxon>
        <taxon>Gammaproteobacteria</taxon>
        <taxon>Pasteurellales</taxon>
        <taxon>Pasteurellaceae</taxon>
        <taxon>Haemophilus</taxon>
    </lineage>
</organism>
<proteinExistence type="predicted"/>
<reference evidence="1 2" key="1">
    <citation type="submission" date="2014-05" db="EMBL/GenBank/DDBJ databases">
        <title>Methylome analysis of the phasevarions of Haemophilus influenzae.</title>
        <authorList>
            <person name="Atack J.M."/>
            <person name="Fox K.L."/>
            <person name="Power P.M."/>
            <person name="Clark T."/>
            <person name="Jurcisek J."/>
            <person name="Korlach J."/>
            <person name="Bakaletz L.O."/>
            <person name="Jennings M.P."/>
        </authorList>
    </citation>
    <scope>NUCLEOTIDE SEQUENCE [LARGE SCALE GENOMIC DNA]</scope>
    <source>
        <strain evidence="1 2">1209</strain>
    </source>
</reference>
<comment type="caution">
    <text evidence="1">The sequence shown here is derived from an EMBL/GenBank/DDBJ whole genome shotgun (WGS) entry which is preliminary data.</text>
</comment>
<evidence type="ECO:0000313" key="1">
    <source>
        <dbReference type="EMBL" id="KIS35946.1"/>
    </source>
</evidence>
<name>A0A158SYK2_HAEIF</name>
<dbReference type="EMBL" id="JMQP01000002">
    <property type="protein sequence ID" value="KIS35946.1"/>
    <property type="molecule type" value="Genomic_DNA"/>
</dbReference>
<dbReference type="Proteomes" id="UP000050700">
    <property type="component" value="Unassembled WGS sequence"/>
</dbReference>
<protein>
    <submittedName>
        <fullName evidence="1">Uncharacterized protein</fullName>
    </submittedName>
</protein>
<accession>A0A158SYK2</accession>
<evidence type="ECO:0000313" key="2">
    <source>
        <dbReference type="Proteomes" id="UP000050700"/>
    </source>
</evidence>
<gene>
    <name evidence="1" type="ORF">NTHI1209_01565</name>
</gene>
<sequence>MNLLKSGHLFKHFGIGYLYPKIWLVDVSKIAFITNLLETSQKLNIQSYF</sequence>
<dbReference type="AlphaFoldDB" id="A0A158SYK2"/>